<sequence length="214" mass="23286">MSVSPSFALDCRACPRLADFLDQVKVDYPTYHARPVAPFGAPDALLLIVGLAPGMHGANATGRPFTGDHAGILLYETLYEYGFSTAPESISKDDGLNLIDCRITNAVKCLPPQNKPVGAEINTCNAYLRSEINELPDGAVVLALGSIAHNAVVKAMGLRQKAYPFGHNQLHDIGHGMQLLDSYHCSRYNTQTRRLTTEMFQAVFARARVLLDAI</sequence>
<keyword evidence="2" id="KW-0479">Metal-binding</keyword>
<evidence type="ECO:0000256" key="9">
    <source>
        <dbReference type="ARBA" id="ARBA00023887"/>
    </source>
</evidence>
<evidence type="ECO:0000259" key="10">
    <source>
        <dbReference type="SMART" id="SM00986"/>
    </source>
</evidence>
<name>A0A3B1BAU6_9ZZZZ</name>
<dbReference type="InterPro" id="IPR051536">
    <property type="entry name" value="UDG_Type-4/5"/>
</dbReference>
<dbReference type="InterPro" id="IPR044147">
    <property type="entry name" value="UdgB-like"/>
</dbReference>
<organism evidence="11">
    <name type="scientific">hydrothermal vent metagenome</name>
    <dbReference type="NCBI Taxonomy" id="652676"/>
    <lineage>
        <taxon>unclassified sequences</taxon>
        <taxon>metagenomes</taxon>
        <taxon>ecological metagenomes</taxon>
    </lineage>
</organism>
<dbReference type="GO" id="GO:0033958">
    <property type="term" value="F:DNA-deoxyinosine glycosylase activity"/>
    <property type="evidence" value="ECO:0007669"/>
    <property type="project" value="InterPro"/>
</dbReference>
<dbReference type="PANTHER" id="PTHR33693:SF3">
    <property type="entry name" value="TYPE-5 URACIL-DNA GLYCOSYLASE"/>
    <property type="match status" value="1"/>
</dbReference>
<proteinExistence type="inferred from homology"/>
<dbReference type="EMBL" id="UOFX01000044">
    <property type="protein sequence ID" value="VAX09113.1"/>
    <property type="molecule type" value="Genomic_DNA"/>
</dbReference>
<dbReference type="SMART" id="SM00986">
    <property type="entry name" value="UDG"/>
    <property type="match status" value="1"/>
</dbReference>
<dbReference type="GO" id="GO:0004844">
    <property type="term" value="F:uracil DNA N-glycosylase activity"/>
    <property type="evidence" value="ECO:0007669"/>
    <property type="project" value="InterPro"/>
</dbReference>
<evidence type="ECO:0000256" key="7">
    <source>
        <dbReference type="ARBA" id="ARBA00023204"/>
    </source>
</evidence>
<feature type="domain" description="Uracil-DNA glycosylase-like" evidence="10">
    <location>
        <begin position="37"/>
        <end position="204"/>
    </location>
</feature>
<evidence type="ECO:0000256" key="3">
    <source>
        <dbReference type="ARBA" id="ARBA00022763"/>
    </source>
</evidence>
<dbReference type="PANTHER" id="PTHR33693">
    <property type="entry name" value="TYPE-5 URACIL-DNA GLYCOSYLASE"/>
    <property type="match status" value="1"/>
</dbReference>
<dbReference type="CDD" id="cd10031">
    <property type="entry name" value="UDG-F5_TTUDGB_like"/>
    <property type="match status" value="1"/>
</dbReference>
<accession>A0A3B1BAU6</accession>
<dbReference type="GO" id="GO:0051539">
    <property type="term" value="F:4 iron, 4 sulfur cluster binding"/>
    <property type="evidence" value="ECO:0007669"/>
    <property type="project" value="UniProtKB-KW"/>
</dbReference>
<comment type="similarity">
    <text evidence="8">Belongs to the uracil-DNA glycosylase (UDG) superfamily. Type 5 (UDGb) family.</text>
</comment>
<dbReference type="InterPro" id="IPR036895">
    <property type="entry name" value="Uracil-DNA_glycosylase-like_sf"/>
</dbReference>
<evidence type="ECO:0000256" key="6">
    <source>
        <dbReference type="ARBA" id="ARBA00023014"/>
    </source>
</evidence>
<keyword evidence="11" id="KW-0326">Glycosidase</keyword>
<evidence type="ECO:0000256" key="8">
    <source>
        <dbReference type="ARBA" id="ARBA00023779"/>
    </source>
</evidence>
<keyword evidence="7" id="KW-0234">DNA repair</keyword>
<dbReference type="GO" id="GO:0046872">
    <property type="term" value="F:metal ion binding"/>
    <property type="evidence" value="ECO:0007669"/>
    <property type="project" value="UniProtKB-KW"/>
</dbReference>
<keyword evidence="3" id="KW-0227">DNA damage</keyword>
<dbReference type="Gene3D" id="3.40.470.10">
    <property type="entry name" value="Uracil-DNA glycosylase-like domain"/>
    <property type="match status" value="1"/>
</dbReference>
<dbReference type="Pfam" id="PF03167">
    <property type="entry name" value="UDG"/>
    <property type="match status" value="1"/>
</dbReference>
<evidence type="ECO:0000256" key="4">
    <source>
        <dbReference type="ARBA" id="ARBA00022801"/>
    </source>
</evidence>
<keyword evidence="6" id="KW-0411">Iron-sulfur</keyword>
<evidence type="ECO:0000256" key="1">
    <source>
        <dbReference type="ARBA" id="ARBA00022485"/>
    </source>
</evidence>
<keyword evidence="4 11" id="KW-0378">Hydrolase</keyword>
<evidence type="ECO:0000256" key="2">
    <source>
        <dbReference type="ARBA" id="ARBA00022723"/>
    </source>
</evidence>
<dbReference type="GO" id="GO:0006284">
    <property type="term" value="P:base-excision repair"/>
    <property type="evidence" value="ECO:0007669"/>
    <property type="project" value="InterPro"/>
</dbReference>
<dbReference type="AlphaFoldDB" id="A0A3B1BAU6"/>
<dbReference type="InterPro" id="IPR005122">
    <property type="entry name" value="Uracil-DNA_glycosylase-like"/>
</dbReference>
<dbReference type="SUPFAM" id="SSF52141">
    <property type="entry name" value="Uracil-DNA glycosylase-like"/>
    <property type="match status" value="1"/>
</dbReference>
<evidence type="ECO:0000313" key="11">
    <source>
        <dbReference type="EMBL" id="VAX09113.1"/>
    </source>
</evidence>
<protein>
    <recommendedName>
        <fullName evidence="9">Type-5 uracil-DNA glycosylase</fullName>
    </recommendedName>
</protein>
<reference evidence="11" key="1">
    <citation type="submission" date="2018-06" db="EMBL/GenBank/DDBJ databases">
        <authorList>
            <person name="Zhirakovskaya E."/>
        </authorList>
    </citation>
    <scope>NUCLEOTIDE SEQUENCE</scope>
</reference>
<keyword evidence="1" id="KW-0004">4Fe-4S</keyword>
<keyword evidence="5" id="KW-0408">Iron</keyword>
<dbReference type="SMART" id="SM00987">
    <property type="entry name" value="UreE_C"/>
    <property type="match status" value="1"/>
</dbReference>
<evidence type="ECO:0000256" key="5">
    <source>
        <dbReference type="ARBA" id="ARBA00023004"/>
    </source>
</evidence>
<gene>
    <name evidence="11" type="ORF">MNBD_GAMMA26-2291</name>
</gene>